<organism evidence="1 2">
    <name type="scientific">Cherax quadricarinatus</name>
    <name type="common">Australian red claw crayfish</name>
    <dbReference type="NCBI Taxonomy" id="27406"/>
    <lineage>
        <taxon>Eukaryota</taxon>
        <taxon>Metazoa</taxon>
        <taxon>Ecdysozoa</taxon>
        <taxon>Arthropoda</taxon>
        <taxon>Crustacea</taxon>
        <taxon>Multicrustacea</taxon>
        <taxon>Malacostraca</taxon>
        <taxon>Eumalacostraca</taxon>
        <taxon>Eucarida</taxon>
        <taxon>Decapoda</taxon>
        <taxon>Pleocyemata</taxon>
        <taxon>Astacidea</taxon>
        <taxon>Parastacoidea</taxon>
        <taxon>Parastacidae</taxon>
        <taxon>Cherax</taxon>
    </lineage>
</organism>
<protein>
    <submittedName>
        <fullName evidence="1">Uncharacterized protein</fullName>
    </submittedName>
</protein>
<gene>
    <name evidence="1" type="ORF">OTU49_005450</name>
</gene>
<keyword evidence="2" id="KW-1185">Reference proteome</keyword>
<name>A0AAW0WU30_CHEQU</name>
<dbReference type="Proteomes" id="UP001445076">
    <property type="component" value="Unassembled WGS sequence"/>
</dbReference>
<accession>A0AAW0WU30</accession>
<dbReference type="EMBL" id="JARKIK010000047">
    <property type="protein sequence ID" value="KAK8735596.1"/>
    <property type="molecule type" value="Genomic_DNA"/>
</dbReference>
<evidence type="ECO:0000313" key="1">
    <source>
        <dbReference type="EMBL" id="KAK8735596.1"/>
    </source>
</evidence>
<proteinExistence type="predicted"/>
<dbReference type="AlphaFoldDB" id="A0AAW0WU30"/>
<comment type="caution">
    <text evidence="1">The sequence shown here is derived from an EMBL/GenBank/DDBJ whole genome shotgun (WGS) entry which is preliminary data.</text>
</comment>
<evidence type="ECO:0000313" key="2">
    <source>
        <dbReference type="Proteomes" id="UP001445076"/>
    </source>
</evidence>
<sequence length="114" mass="13508">MDYHLITSLRSAFLDFFQGITFFYTHGLALPFDYNNNNFMLVSNHEQTNFLYKTDFKGSIKPDLIKQETRSFGFSLRIHFCMLADPSRRWECSQLQKYIYCVCQFRAGVFLITS</sequence>
<reference evidence="1 2" key="1">
    <citation type="journal article" date="2024" name="BMC Genomics">
        <title>Genome assembly of redclaw crayfish (Cherax quadricarinatus) provides insights into its immune adaptation and hypoxia tolerance.</title>
        <authorList>
            <person name="Liu Z."/>
            <person name="Zheng J."/>
            <person name="Li H."/>
            <person name="Fang K."/>
            <person name="Wang S."/>
            <person name="He J."/>
            <person name="Zhou D."/>
            <person name="Weng S."/>
            <person name="Chi M."/>
            <person name="Gu Z."/>
            <person name="He J."/>
            <person name="Li F."/>
            <person name="Wang M."/>
        </authorList>
    </citation>
    <scope>NUCLEOTIDE SEQUENCE [LARGE SCALE GENOMIC DNA]</scope>
    <source>
        <strain evidence="1">ZL_2023a</strain>
    </source>
</reference>